<dbReference type="EMBL" id="CP043450">
    <property type="protein sequence ID" value="QEM09146.1"/>
    <property type="molecule type" value="Genomic_DNA"/>
</dbReference>
<evidence type="ECO:0000313" key="2">
    <source>
        <dbReference type="EMBL" id="QEM09146.1"/>
    </source>
</evidence>
<feature type="domain" description="HTH cro/C1-type" evidence="1">
    <location>
        <begin position="18"/>
        <end position="72"/>
    </location>
</feature>
<dbReference type="OrthoDB" id="2902336at2"/>
<dbReference type="GO" id="GO:0003677">
    <property type="term" value="F:DNA binding"/>
    <property type="evidence" value="ECO:0007669"/>
    <property type="project" value="InterPro"/>
</dbReference>
<dbReference type="SUPFAM" id="SSF47413">
    <property type="entry name" value="lambda repressor-like DNA-binding domains"/>
    <property type="match status" value="1"/>
</dbReference>
<accession>A0A5C1HTI7</accession>
<name>A0A5C1HTI7_9SPHI</name>
<reference evidence="2" key="1">
    <citation type="submission" date="2019-08" db="EMBL/GenBank/DDBJ databases">
        <title>Comparative genome analysis confer to the adaptation heavy metal polluted environment.</title>
        <authorList>
            <person name="Li Y."/>
        </authorList>
    </citation>
    <scope>NUCLEOTIDE SEQUENCE [LARGE SCALE GENOMIC DNA]</scope>
    <source>
        <strain evidence="2">P1</strain>
    </source>
</reference>
<evidence type="ECO:0000259" key="1">
    <source>
        <dbReference type="PROSITE" id="PS50943"/>
    </source>
</evidence>
<sequence>MGIKEAQKESLLVLGNRLRTIRNGMGLTLKDLGYRINKDPQSISRVERGNINPTYLYLLDVCKGLEIDITELLRK</sequence>
<keyword evidence="3" id="KW-1185">Reference proteome</keyword>
<dbReference type="SMART" id="SM00530">
    <property type="entry name" value="HTH_XRE"/>
    <property type="match status" value="1"/>
</dbReference>
<dbReference type="CDD" id="cd00093">
    <property type="entry name" value="HTH_XRE"/>
    <property type="match status" value="1"/>
</dbReference>
<organism evidence="2 3">
    <name type="scientific">Mucilaginibacter rubeus</name>
    <dbReference type="NCBI Taxonomy" id="2027860"/>
    <lineage>
        <taxon>Bacteria</taxon>
        <taxon>Pseudomonadati</taxon>
        <taxon>Bacteroidota</taxon>
        <taxon>Sphingobacteriia</taxon>
        <taxon>Sphingobacteriales</taxon>
        <taxon>Sphingobacteriaceae</taxon>
        <taxon>Mucilaginibacter</taxon>
    </lineage>
</organism>
<dbReference type="InterPro" id="IPR010982">
    <property type="entry name" value="Lambda_DNA-bd_dom_sf"/>
</dbReference>
<protein>
    <submittedName>
        <fullName evidence="2">Helix-turn-helix transcriptional regulator</fullName>
    </submittedName>
</protein>
<dbReference type="KEGG" id="mrub:DEO27_003640"/>
<proteinExistence type="predicted"/>
<dbReference type="AlphaFoldDB" id="A0A5C1HTI7"/>
<dbReference type="Pfam" id="PF01381">
    <property type="entry name" value="HTH_3"/>
    <property type="match status" value="1"/>
</dbReference>
<gene>
    <name evidence="2" type="ORF">DEO27_003640</name>
</gene>
<dbReference type="PROSITE" id="PS50943">
    <property type="entry name" value="HTH_CROC1"/>
    <property type="match status" value="1"/>
</dbReference>
<evidence type="ECO:0000313" key="3">
    <source>
        <dbReference type="Proteomes" id="UP000251402"/>
    </source>
</evidence>
<dbReference type="Gene3D" id="1.10.260.40">
    <property type="entry name" value="lambda repressor-like DNA-binding domains"/>
    <property type="match status" value="1"/>
</dbReference>
<dbReference type="InterPro" id="IPR001387">
    <property type="entry name" value="Cro/C1-type_HTH"/>
</dbReference>
<dbReference type="Proteomes" id="UP000251402">
    <property type="component" value="Chromosome"/>
</dbReference>